<gene>
    <name evidence="1" type="ORF">BDN72DRAFT_862431</name>
</gene>
<reference evidence="1 2" key="1">
    <citation type="journal article" date="2019" name="Nat. Ecol. Evol.">
        <title>Megaphylogeny resolves global patterns of mushroom evolution.</title>
        <authorList>
            <person name="Varga T."/>
            <person name="Krizsan K."/>
            <person name="Foldi C."/>
            <person name="Dima B."/>
            <person name="Sanchez-Garcia M."/>
            <person name="Sanchez-Ramirez S."/>
            <person name="Szollosi G.J."/>
            <person name="Szarkandi J.G."/>
            <person name="Papp V."/>
            <person name="Albert L."/>
            <person name="Andreopoulos W."/>
            <person name="Angelini C."/>
            <person name="Antonin V."/>
            <person name="Barry K.W."/>
            <person name="Bougher N.L."/>
            <person name="Buchanan P."/>
            <person name="Buyck B."/>
            <person name="Bense V."/>
            <person name="Catcheside P."/>
            <person name="Chovatia M."/>
            <person name="Cooper J."/>
            <person name="Damon W."/>
            <person name="Desjardin D."/>
            <person name="Finy P."/>
            <person name="Geml J."/>
            <person name="Haridas S."/>
            <person name="Hughes K."/>
            <person name="Justo A."/>
            <person name="Karasinski D."/>
            <person name="Kautmanova I."/>
            <person name="Kiss B."/>
            <person name="Kocsube S."/>
            <person name="Kotiranta H."/>
            <person name="LaButti K.M."/>
            <person name="Lechner B.E."/>
            <person name="Liimatainen K."/>
            <person name="Lipzen A."/>
            <person name="Lukacs Z."/>
            <person name="Mihaltcheva S."/>
            <person name="Morgado L.N."/>
            <person name="Niskanen T."/>
            <person name="Noordeloos M.E."/>
            <person name="Ohm R.A."/>
            <person name="Ortiz-Santana B."/>
            <person name="Ovrebo C."/>
            <person name="Racz N."/>
            <person name="Riley R."/>
            <person name="Savchenko A."/>
            <person name="Shiryaev A."/>
            <person name="Soop K."/>
            <person name="Spirin V."/>
            <person name="Szebenyi C."/>
            <person name="Tomsovsky M."/>
            <person name="Tulloss R.E."/>
            <person name="Uehling J."/>
            <person name="Grigoriev I.V."/>
            <person name="Vagvolgyi C."/>
            <person name="Papp T."/>
            <person name="Martin F.M."/>
            <person name="Miettinen O."/>
            <person name="Hibbett D.S."/>
            <person name="Nagy L.G."/>
        </authorList>
    </citation>
    <scope>NUCLEOTIDE SEQUENCE [LARGE SCALE GENOMIC DNA]</scope>
    <source>
        <strain evidence="1 2">NL-1719</strain>
    </source>
</reference>
<protein>
    <submittedName>
        <fullName evidence="1">Uncharacterized protein</fullName>
    </submittedName>
</protein>
<accession>A0ACD3ABM3</accession>
<proteinExistence type="predicted"/>
<name>A0ACD3ABM3_9AGAR</name>
<sequence>MNTNTINAGPTCTPVIQDFDNDRREGVVGKDRMRNIKRLDEFHGGDIVLAHHKGNDCQPLRIEWGTTMRQGIPDWIRVGIMRRRGEGVNYTPKNDITRCMHAIYNQFSWDMVNGEMGDLDSLGKADSKLSRSLTYLPASPDAQIFLKGKVGVAAAGWLGLGWVSFGSDQFRLRLAVQP</sequence>
<dbReference type="EMBL" id="ML208546">
    <property type="protein sequence ID" value="TFK62982.1"/>
    <property type="molecule type" value="Genomic_DNA"/>
</dbReference>
<keyword evidence="2" id="KW-1185">Reference proteome</keyword>
<dbReference type="Proteomes" id="UP000308600">
    <property type="component" value="Unassembled WGS sequence"/>
</dbReference>
<evidence type="ECO:0000313" key="2">
    <source>
        <dbReference type="Proteomes" id="UP000308600"/>
    </source>
</evidence>
<organism evidence="1 2">
    <name type="scientific">Pluteus cervinus</name>
    <dbReference type="NCBI Taxonomy" id="181527"/>
    <lineage>
        <taxon>Eukaryota</taxon>
        <taxon>Fungi</taxon>
        <taxon>Dikarya</taxon>
        <taxon>Basidiomycota</taxon>
        <taxon>Agaricomycotina</taxon>
        <taxon>Agaricomycetes</taxon>
        <taxon>Agaricomycetidae</taxon>
        <taxon>Agaricales</taxon>
        <taxon>Pluteineae</taxon>
        <taxon>Pluteaceae</taxon>
        <taxon>Pluteus</taxon>
    </lineage>
</organism>
<evidence type="ECO:0000313" key="1">
    <source>
        <dbReference type="EMBL" id="TFK62982.1"/>
    </source>
</evidence>